<dbReference type="PANTHER" id="PTHR36848:SF2">
    <property type="entry name" value="SECRETED PROTEIN"/>
    <property type="match status" value="1"/>
</dbReference>
<sequence>MAVLVACGLTATLVAPSGADPAGGAGASGVEMGAELPPDVPGFDVGDFENPTDQRPAVLWFWDRAQTEAQVDARLESIHDAGFREVVVFRWDGSLPEEYFSEAWFDRVGHLLERSEELGLKVWLDDDAKFPSGMAGGFVVQGGTVGDRTYEPRPDLAVKTLMSGGTAVREGGTDVPLHDLFGASLSAEEGQVVADASRTPGITLLRDGAHWTDYSLDATFTIRSATAGFMVRSEDPRNGYLVDVRADGQVDFWRQTGGAFVNLRVGSTTRPGWDPATAHDITIRVEGADIDVTLDGVAEPTVTDTAHASGGVGMRVDGPQAWALDDLEVSTVPGGDPLYANDFEDATSITDFDTRSRVLDDVVAVTARPASGEGAQDLDRVVDLTDLYGTDDGTWPAPDGRWRIEAYRSVPRTGDRALYLDSMSVEAQELYLDVVFDEYADRFGEYLGTTLLGFADDEPEVGRHGDDLPPWSPDLAERLEQDGVPVAAAIAAVYGDLGAEGDELRGRFYRAMSDQWADAYWKTKYEWAEAHGVAMISNPLYDEYGPAGRLHESGNLLTMHQWAQVPGTDLIYDHVERGWARSLPREPASVAHQLGRPLVYDELMGATGWSRSIADVRRGTAMSAVRGINKALFHATFDAPGTAPYPPVFSEENAWWQYVPELSEWTGRLMEFGRHTTAAQTAVVQMQRAAEAAQGASSTAQEQSAVDDPFFAAQHSLEDRQVDFDLLDEGALSDDPSILAHAVVTADGRLEVGEMTYSTIVVPTAPVVSLEAVQRLVELVEAGGEVVLAGPAPTREVEGRDDELAAAVLHLVDAGGDRVVVQDEASDAGAAAASLGRAAVVLDDPSTTVRVLRFQEHGSSGYLLLNEGTVTMTTDATFPASGVPALWDFDSGDVRRAPSYVTGEARTTMPLTLEPGVPVGVTISTETGASAHAVHVDGVGTVRSVGPSGGEDEETLGVTVRSDRSGPTVVTATDGSRTFTGAVVTPPLPTERRLDGDWRLELGDGSDAIDRPLRSWDDLAPRYSGDGVYSRAFELTADDLAADWTLDLGRVAHAARVSVNGEEVATLLRAPFRTDVGDALVVGTNTVEVTVTNTDGAERGEGGESGLLGPVALLPFATSGGDLVTSPLRITAATAKTSVTSDRAEVTLTIENDSEEPVTGVPGALGAGWVDGVAVPVTLPAHGEVTAVATARSTGFVPDGDTDLTATFAVGDQLVAARALVLDASFATPPDAALDHVDLGDRDSEAAHALESSPTSGTNVEAGLTRRYGGYRVPDAWYEVDLAVEAGRSFVLQGLETYNDDPQVKGYQVYVGGERVATRENVRDVRREGTEGWRLVVPAELVRSDTVTVRFQSRANPDVADPSLADVWALPADDETPVDVEVEARSRCLAGRAYVAVRAVNADAVPVDVVLETPFGSKTFTGVEVGDSAYQAFSSRASEVPGAVTGVRVTALVDGRSVEQELTASYGATSCG</sequence>
<dbReference type="NCBIfam" id="NF045579">
    <property type="entry name" value="rhamnoside_JR"/>
    <property type="match status" value="1"/>
</dbReference>
<dbReference type="RefSeq" id="WP_191829460.1">
    <property type="nucleotide sequence ID" value="NZ_JACYHB010000010.1"/>
</dbReference>
<feature type="domain" description="3-keto-alpha-glucoside-1,2-lyase/3-keto-2-hydroxy-glucal hydratase" evidence="1">
    <location>
        <begin position="186"/>
        <end position="316"/>
    </location>
</feature>
<dbReference type="PANTHER" id="PTHR36848">
    <property type="entry name" value="DNA-BINDING PROTEIN (PUTATIVE SECRETED PROTEIN)-RELATED"/>
    <property type="match status" value="1"/>
</dbReference>
<dbReference type="Pfam" id="PF17132">
    <property type="entry name" value="Glyco_hydro_106"/>
    <property type="match status" value="1"/>
</dbReference>
<organism evidence="2 3">
    <name type="scientific">Cellulosimicrobium arenosum</name>
    <dbReference type="NCBI Taxonomy" id="2708133"/>
    <lineage>
        <taxon>Bacteria</taxon>
        <taxon>Bacillati</taxon>
        <taxon>Actinomycetota</taxon>
        <taxon>Actinomycetes</taxon>
        <taxon>Micrococcales</taxon>
        <taxon>Promicromonosporaceae</taxon>
        <taxon>Cellulosimicrobium</taxon>
    </lineage>
</organism>
<protein>
    <submittedName>
        <fullName evidence="2">Glycoside hydrolase</fullName>
    </submittedName>
</protein>
<proteinExistence type="predicted"/>
<keyword evidence="2" id="KW-0378">Hydrolase</keyword>
<reference evidence="2" key="1">
    <citation type="journal article" date="2018" name="Curr. Microbiol.">
        <title>Cellulosimicrobium arenosum sp. nov., Isolated from Marine Sediment Sand.</title>
        <authorList>
            <person name="Oh M."/>
            <person name="Kim J.H."/>
            <person name="Yoon J.H."/>
            <person name="Schumann P."/>
            <person name="Kim W."/>
        </authorList>
    </citation>
    <scope>NUCLEOTIDE SEQUENCE</scope>
    <source>
        <strain evidence="2">KCTC 49039</strain>
    </source>
</reference>
<evidence type="ECO:0000313" key="3">
    <source>
        <dbReference type="Proteomes" id="UP000610846"/>
    </source>
</evidence>
<accession>A0A927J105</accession>
<dbReference type="EMBL" id="JACYHB010000010">
    <property type="protein sequence ID" value="MBD8079870.1"/>
    <property type="molecule type" value="Genomic_DNA"/>
</dbReference>
<dbReference type="Gene3D" id="2.60.120.560">
    <property type="entry name" value="Exo-inulinase, domain 1"/>
    <property type="match status" value="1"/>
</dbReference>
<reference evidence="2" key="2">
    <citation type="submission" date="2020-09" db="EMBL/GenBank/DDBJ databases">
        <authorList>
            <person name="Yu Y."/>
        </authorList>
    </citation>
    <scope>NUCLEOTIDE SEQUENCE</scope>
    <source>
        <strain evidence="2">KCTC 49039</strain>
    </source>
</reference>
<dbReference type="InterPro" id="IPR029062">
    <property type="entry name" value="Class_I_gatase-like"/>
</dbReference>
<dbReference type="InterPro" id="IPR010496">
    <property type="entry name" value="AL/BT2_dom"/>
</dbReference>
<dbReference type="GO" id="GO:0016787">
    <property type="term" value="F:hydrolase activity"/>
    <property type="evidence" value="ECO:0007669"/>
    <property type="project" value="UniProtKB-KW"/>
</dbReference>
<dbReference type="Pfam" id="PF06439">
    <property type="entry name" value="3keto-disac_hyd"/>
    <property type="match status" value="1"/>
</dbReference>
<keyword evidence="3" id="KW-1185">Reference proteome</keyword>
<dbReference type="SUPFAM" id="SSF49785">
    <property type="entry name" value="Galactose-binding domain-like"/>
    <property type="match status" value="1"/>
</dbReference>
<comment type="caution">
    <text evidence="2">The sequence shown here is derived from an EMBL/GenBank/DDBJ whole genome shotgun (WGS) entry which is preliminary data.</text>
</comment>
<evidence type="ECO:0000259" key="1">
    <source>
        <dbReference type="Pfam" id="PF06439"/>
    </source>
</evidence>
<dbReference type="Gene3D" id="2.60.120.260">
    <property type="entry name" value="Galactose-binding domain-like"/>
    <property type="match status" value="1"/>
</dbReference>
<name>A0A927J105_9MICO</name>
<evidence type="ECO:0000313" key="2">
    <source>
        <dbReference type="EMBL" id="MBD8079870.1"/>
    </source>
</evidence>
<dbReference type="InterPro" id="IPR008979">
    <property type="entry name" value="Galactose-bd-like_sf"/>
</dbReference>
<dbReference type="Proteomes" id="UP000610846">
    <property type="component" value="Unassembled WGS sequence"/>
</dbReference>
<dbReference type="InterPro" id="IPR053161">
    <property type="entry name" value="Ulvan_degrading_GH"/>
</dbReference>
<dbReference type="Gene3D" id="3.40.50.880">
    <property type="match status" value="1"/>
</dbReference>
<gene>
    <name evidence="2" type="ORF">IF651_12470</name>
</gene>